<gene>
    <name evidence="1" type="ORF">LAH08_01779</name>
</gene>
<accession>A0A328N7G5</accession>
<protein>
    <submittedName>
        <fullName evidence="1">Uncharacterized protein</fullName>
    </submittedName>
</protein>
<comment type="caution">
    <text evidence="1">The sequence shown here is derived from an EMBL/GenBank/DDBJ whole genome shotgun (WGS) entry which is preliminary data.</text>
</comment>
<evidence type="ECO:0000313" key="2">
    <source>
        <dbReference type="Proteomes" id="UP000248966"/>
    </source>
</evidence>
<dbReference type="AlphaFoldDB" id="A0A328N7G5"/>
<organism evidence="1 2">
    <name type="scientific">Micromonospora noduli</name>
    <dbReference type="NCBI Taxonomy" id="709876"/>
    <lineage>
        <taxon>Bacteria</taxon>
        <taxon>Bacillati</taxon>
        <taxon>Actinomycetota</taxon>
        <taxon>Actinomycetes</taxon>
        <taxon>Micromonosporales</taxon>
        <taxon>Micromonosporaceae</taxon>
        <taxon>Micromonospora</taxon>
    </lineage>
</organism>
<reference evidence="1 2" key="1">
    <citation type="submission" date="2018-03" db="EMBL/GenBank/DDBJ databases">
        <title>Defining the species Micromonospora saelicesensis and Micromonospora noduli under the framework of genomics.</title>
        <authorList>
            <person name="Riesco R."/>
            <person name="Trujillo M.E."/>
        </authorList>
    </citation>
    <scope>NUCLEOTIDE SEQUENCE [LARGE SCALE GENOMIC DNA]</scope>
    <source>
        <strain evidence="1 2">LAH08</strain>
    </source>
</reference>
<dbReference type="Proteomes" id="UP000248966">
    <property type="component" value="Unassembled WGS sequence"/>
</dbReference>
<dbReference type="RefSeq" id="WP_258397873.1">
    <property type="nucleotide sequence ID" value="NZ_JBFAQI010000011.1"/>
</dbReference>
<proteinExistence type="predicted"/>
<dbReference type="EMBL" id="PYAA01000008">
    <property type="protein sequence ID" value="RAO04426.1"/>
    <property type="molecule type" value="Genomic_DNA"/>
</dbReference>
<name>A0A328N7G5_9ACTN</name>
<evidence type="ECO:0000313" key="1">
    <source>
        <dbReference type="EMBL" id="RAO04426.1"/>
    </source>
</evidence>
<sequence>MTVGTGAWFVDGTYVEVDGLAPESSPNLPALLTRMGSLLSDEVA</sequence>